<dbReference type="Proteomes" id="UP000284452">
    <property type="component" value="Unassembled WGS sequence"/>
</dbReference>
<dbReference type="VEuPathDB" id="ToxoDB:TGCAST_245748"/>
<gene>
    <name evidence="1" type="ORF">TGCAST_245748</name>
</gene>
<organism evidence="1 2">
    <name type="scientific">Toxoplasma gondii CAST</name>
    <dbReference type="NCBI Taxonomy" id="943122"/>
    <lineage>
        <taxon>Eukaryota</taxon>
        <taxon>Sar</taxon>
        <taxon>Alveolata</taxon>
        <taxon>Apicomplexa</taxon>
        <taxon>Conoidasida</taxon>
        <taxon>Coccidia</taxon>
        <taxon>Eucoccidiorida</taxon>
        <taxon>Eimeriorina</taxon>
        <taxon>Sarcocystidae</taxon>
        <taxon>Toxoplasma</taxon>
    </lineage>
</organism>
<name>A0A3R8BX54_TOXGO</name>
<accession>A0A3R8BX54</accession>
<comment type="caution">
    <text evidence="1">The sequence shown here is derived from an EMBL/GenBank/DDBJ whole genome shotgun (WGS) entry which is preliminary data.</text>
</comment>
<evidence type="ECO:0000313" key="2">
    <source>
        <dbReference type="Proteomes" id="UP000284452"/>
    </source>
</evidence>
<proteinExistence type="predicted"/>
<protein>
    <submittedName>
        <fullName evidence="1">Uncharacterized protein</fullName>
    </submittedName>
</protein>
<evidence type="ECO:0000313" key="1">
    <source>
        <dbReference type="EMBL" id="RQX71912.1"/>
    </source>
</evidence>
<dbReference type="EMBL" id="AHIV02000952">
    <property type="protein sequence ID" value="RQX71912.1"/>
    <property type="molecule type" value="Genomic_DNA"/>
</dbReference>
<reference evidence="1 2" key="1">
    <citation type="submission" date="2017-10" db="EMBL/GenBank/DDBJ databases">
        <authorList>
            <person name="Sibley D."/>
            <person name="Venepally P."/>
            <person name="Karamycheva S."/>
            <person name="Hadjithomas M."/>
            <person name="Khan A."/>
            <person name="Brunk B."/>
            <person name="Roos D."/>
            <person name="Caler E."/>
            <person name="Lorenzi H."/>
        </authorList>
    </citation>
    <scope>NUCLEOTIDE SEQUENCE [LARGE SCALE GENOMIC DNA]</scope>
    <source>
        <strain evidence="1 2">CAST</strain>
    </source>
</reference>
<dbReference type="AlphaFoldDB" id="A0A3R8BX54"/>
<sequence length="368" mass="41411">VSPVASVAEEKAFSREQQEIRQVPENADAPRHFARLCLFLHFSSPLPLFVFSFRESLLSCDLRFGHTRDSRRGDSGRERRDFFLSLDCRRRLRQQCRSRRGKGTPWRTPRPCMGVRDPVRCLFTWAQCGRACSEAMPFPRCSSSSALPSEGVSAPRITVSAVGALWARHTSSSSPSRWNAAACDAAQSSRGKRIASTHQLTERSAERLKKKRSLRTAGGLACFVSHLVGIHRCRLGLWKLQPLHRLCTRGGERGFLRRDRSKLPSFSCTYTCRACAGDCRLVRGRRRLEGSSRERLHSAVVTVECGDLREGEVERKLEQSGVESSEKTAFVRFYTGTRELEQATGKTFLACLRKNGNDTTRQKALGPF</sequence>
<feature type="non-terminal residue" evidence="1">
    <location>
        <position position="1"/>
    </location>
</feature>